<keyword evidence="3" id="KW-0732">Signal</keyword>
<evidence type="ECO:0000313" key="6">
    <source>
        <dbReference type="Proteomes" id="UP000662747"/>
    </source>
</evidence>
<evidence type="ECO:0000256" key="1">
    <source>
        <dbReference type="PROSITE-ProRule" id="PRU00339"/>
    </source>
</evidence>
<dbReference type="InterPro" id="IPR019734">
    <property type="entry name" value="TPR_rpt"/>
</dbReference>
<feature type="signal peptide" evidence="3">
    <location>
        <begin position="1"/>
        <end position="21"/>
    </location>
</feature>
<evidence type="ECO:0000256" key="3">
    <source>
        <dbReference type="SAM" id="SignalP"/>
    </source>
</evidence>
<dbReference type="Pfam" id="PF08308">
    <property type="entry name" value="PEGA"/>
    <property type="match status" value="1"/>
</dbReference>
<dbReference type="EMBL" id="CP071090">
    <property type="protein sequence ID" value="QSQ19956.1"/>
    <property type="molecule type" value="Genomic_DNA"/>
</dbReference>
<evidence type="ECO:0000313" key="5">
    <source>
        <dbReference type="EMBL" id="QSQ19956.1"/>
    </source>
</evidence>
<evidence type="ECO:0000259" key="4">
    <source>
        <dbReference type="Pfam" id="PF08308"/>
    </source>
</evidence>
<dbReference type="InterPro" id="IPR013229">
    <property type="entry name" value="PEGA"/>
</dbReference>
<keyword evidence="6" id="KW-1185">Reference proteome</keyword>
<feature type="compositionally biased region" description="Basic and acidic residues" evidence="2">
    <location>
        <begin position="473"/>
        <end position="486"/>
    </location>
</feature>
<feature type="domain" description="PEGA" evidence="4">
    <location>
        <begin position="278"/>
        <end position="313"/>
    </location>
</feature>
<dbReference type="SUPFAM" id="SSF48452">
    <property type="entry name" value="TPR-like"/>
    <property type="match status" value="1"/>
</dbReference>
<name>A0ABX7NNE0_9BACT</name>
<dbReference type="Proteomes" id="UP000662747">
    <property type="component" value="Chromosome"/>
</dbReference>
<sequence length="497" mass="49911">MTRIALLLALSLGALPAPARSAEPRKARAVKVMVLPFQAVTADVPARSGPRVTARLVAEVHAAEGLKLVEWDAAMAAARAEGGTSVAPAVAREAGTGSTAMPAAARGDTKAAATPAVANGKANGSTTALAVARDTAGPQANARDSARAETGGAQANVRDGMQAPAEEPLTVAREAVKEATTARDAHDFKRADAALSRALDAYSAGAAQLTDASELADAYALRAAVRYATGRDEEAAVSLTQALALAPSHPLPLAATSPLFAKTVERVRAAQESGPRGGVRFESVPSGLAVTLDGKSVGNAPLRVTDVPPGAHLWRAVLPSGDAVGGIVEVAPDKQAVVQVRPAGTGPDAALALALASNRLDAAALEAASAMGRAAGADLVVLGTVARVATGLAVDAFVLAPGDAAPRRLSRMSVDTELLEASAPLREGITAVAARGVEAGAKEALPVVPATGVVSASPSSQVTYPASVARAPEAPKPDAPAPDRKPLQPIRKPLVRP</sequence>
<feature type="chain" id="PRO_5046444764" evidence="3">
    <location>
        <begin position="22"/>
        <end position="497"/>
    </location>
</feature>
<gene>
    <name evidence="5" type="ORF">JY651_32365</name>
</gene>
<dbReference type="PROSITE" id="PS50005">
    <property type="entry name" value="TPR"/>
    <property type="match status" value="1"/>
</dbReference>
<feature type="region of interest" description="Disordered" evidence="2">
    <location>
        <begin position="134"/>
        <end position="163"/>
    </location>
</feature>
<dbReference type="InterPro" id="IPR011990">
    <property type="entry name" value="TPR-like_helical_dom_sf"/>
</dbReference>
<feature type="region of interest" description="Disordered" evidence="2">
    <location>
        <begin position="455"/>
        <end position="497"/>
    </location>
</feature>
<feature type="repeat" description="TPR" evidence="1">
    <location>
        <begin position="216"/>
        <end position="249"/>
    </location>
</feature>
<feature type="compositionally biased region" description="Polar residues" evidence="2">
    <location>
        <begin position="455"/>
        <end position="464"/>
    </location>
</feature>
<accession>A0ABX7NNE0</accession>
<dbReference type="RefSeq" id="WP_206721537.1">
    <property type="nucleotide sequence ID" value="NZ_CP071090.1"/>
</dbReference>
<organism evidence="5 6">
    <name type="scientific">Pyxidicoccus parkwayensis</name>
    <dbReference type="NCBI Taxonomy" id="2813578"/>
    <lineage>
        <taxon>Bacteria</taxon>
        <taxon>Pseudomonadati</taxon>
        <taxon>Myxococcota</taxon>
        <taxon>Myxococcia</taxon>
        <taxon>Myxococcales</taxon>
        <taxon>Cystobacterineae</taxon>
        <taxon>Myxococcaceae</taxon>
        <taxon>Pyxidicoccus</taxon>
    </lineage>
</organism>
<dbReference type="Gene3D" id="1.25.40.10">
    <property type="entry name" value="Tetratricopeptide repeat domain"/>
    <property type="match status" value="1"/>
</dbReference>
<reference evidence="5 6" key="1">
    <citation type="submission" date="2021-02" db="EMBL/GenBank/DDBJ databases">
        <title>De Novo genome assembly of isolated myxobacteria.</title>
        <authorList>
            <person name="Stevens D.C."/>
        </authorList>
    </citation>
    <scope>NUCLEOTIDE SEQUENCE [LARGE SCALE GENOMIC DNA]</scope>
    <source>
        <strain evidence="6">SCPEA02</strain>
    </source>
</reference>
<keyword evidence="1" id="KW-0802">TPR repeat</keyword>
<proteinExistence type="predicted"/>
<protein>
    <submittedName>
        <fullName evidence="5">PEGA domain-containing protein</fullName>
    </submittedName>
</protein>
<evidence type="ECO:0000256" key="2">
    <source>
        <dbReference type="SAM" id="MobiDB-lite"/>
    </source>
</evidence>